<name>A0A3E4KCB0_PHOVU</name>
<evidence type="ECO:0000313" key="1">
    <source>
        <dbReference type="EMBL" id="KAB6447751.1"/>
    </source>
</evidence>
<reference evidence="3 4" key="1">
    <citation type="journal article" date="2019" name="Nat. Med.">
        <title>A library of human gut bacterial isolates paired with longitudinal multiomics data enables mechanistic microbiome research.</title>
        <authorList>
            <person name="Poyet M."/>
            <person name="Groussin M."/>
            <person name="Gibbons S.M."/>
            <person name="Avila-Pacheco J."/>
            <person name="Jiang X."/>
            <person name="Kearney S.M."/>
            <person name="Perrotta A.R."/>
            <person name="Berdy B."/>
            <person name="Zhao S."/>
            <person name="Lieberman T.D."/>
            <person name="Swanson P.K."/>
            <person name="Smith M."/>
            <person name="Roesemann S."/>
            <person name="Alexander J.E."/>
            <person name="Rich S.A."/>
            <person name="Livny J."/>
            <person name="Vlamakis H."/>
            <person name="Clish C."/>
            <person name="Bullock K."/>
            <person name="Deik A."/>
            <person name="Scott J."/>
            <person name="Pierce K.A."/>
            <person name="Xavier R.J."/>
            <person name="Alm E.J."/>
        </authorList>
    </citation>
    <scope>NUCLEOTIDE SEQUENCE [LARGE SCALE GENOMIC DNA]</scope>
    <source>
        <strain evidence="2 3">BIOML-A140</strain>
        <strain evidence="1 4">BIOML-A141</strain>
    </source>
</reference>
<proteinExistence type="predicted"/>
<sequence>MSPKLYCAIPNSYVVNGATELKGKYVKIISVNDWNGSIINVKVSNYGNGSYFYIILCLATNNIGRWVSGKLIAGNISGFSFYRVDKSIYMFIPDSIPDLYVTLDASMGNVSYGEEYENTIDLSNPITIS</sequence>
<gene>
    <name evidence="2" type="ORF">GAZ06_19705</name>
    <name evidence="1" type="ORF">GAZ09_19340</name>
</gene>
<dbReference type="Proteomes" id="UP000468344">
    <property type="component" value="Unassembled WGS sequence"/>
</dbReference>
<evidence type="ECO:0000313" key="4">
    <source>
        <dbReference type="Proteomes" id="UP000483142"/>
    </source>
</evidence>
<accession>A0A3E4KCB0</accession>
<evidence type="ECO:0000313" key="2">
    <source>
        <dbReference type="EMBL" id="KAB6472444.1"/>
    </source>
</evidence>
<dbReference type="EMBL" id="WDBY01000052">
    <property type="protein sequence ID" value="KAB6472444.1"/>
    <property type="molecule type" value="Genomic_DNA"/>
</dbReference>
<dbReference type="AlphaFoldDB" id="A0A3E4KCB0"/>
<dbReference type="EMBL" id="WDBZ01000051">
    <property type="protein sequence ID" value="KAB6447751.1"/>
    <property type="molecule type" value="Genomic_DNA"/>
</dbReference>
<organism evidence="2 3">
    <name type="scientific">Phocaeicola vulgatus</name>
    <name type="common">Bacteroides vulgatus</name>
    <dbReference type="NCBI Taxonomy" id="821"/>
    <lineage>
        <taxon>Bacteria</taxon>
        <taxon>Pseudomonadati</taxon>
        <taxon>Bacteroidota</taxon>
        <taxon>Bacteroidia</taxon>
        <taxon>Bacteroidales</taxon>
        <taxon>Bacteroidaceae</taxon>
        <taxon>Phocaeicola</taxon>
    </lineage>
</organism>
<protein>
    <submittedName>
        <fullName evidence="2">Uncharacterized protein</fullName>
    </submittedName>
</protein>
<dbReference type="RefSeq" id="WP_110506322.1">
    <property type="nucleotide sequence ID" value="NZ_CAXSKM010000002.1"/>
</dbReference>
<evidence type="ECO:0000313" key="3">
    <source>
        <dbReference type="Proteomes" id="UP000468344"/>
    </source>
</evidence>
<comment type="caution">
    <text evidence="2">The sequence shown here is derived from an EMBL/GenBank/DDBJ whole genome shotgun (WGS) entry which is preliminary data.</text>
</comment>
<dbReference type="Proteomes" id="UP000483142">
    <property type="component" value="Unassembled WGS sequence"/>
</dbReference>